<dbReference type="InterPro" id="IPR050382">
    <property type="entry name" value="MFS_Na/Anion_cotransporter"/>
</dbReference>
<protein>
    <submittedName>
        <fullName evidence="8">D-galactonate transporter</fullName>
    </submittedName>
</protein>
<feature type="transmembrane region" description="Helical" evidence="6">
    <location>
        <begin position="16"/>
        <end position="33"/>
    </location>
</feature>
<dbReference type="AlphaFoldDB" id="A0A1H1YIZ7"/>
<feature type="transmembrane region" description="Helical" evidence="6">
    <location>
        <begin position="150"/>
        <end position="170"/>
    </location>
</feature>
<keyword evidence="3 6" id="KW-0812">Transmembrane</keyword>
<dbReference type="EMBL" id="LT629772">
    <property type="protein sequence ID" value="SDT21393.1"/>
    <property type="molecule type" value="Genomic_DNA"/>
</dbReference>
<dbReference type="InterPro" id="IPR011701">
    <property type="entry name" value="MFS"/>
</dbReference>
<gene>
    <name evidence="8" type="ORF">SAMN04489812_4607</name>
</gene>
<evidence type="ECO:0000313" key="9">
    <source>
        <dbReference type="Proteomes" id="UP000199103"/>
    </source>
</evidence>
<dbReference type="STRING" id="630515.SAMN04489812_4607"/>
<comment type="subcellular location">
    <subcellularLocation>
        <location evidence="1">Cell membrane</location>
        <topology evidence="1">Multi-pass membrane protein</topology>
    </subcellularLocation>
</comment>
<proteinExistence type="predicted"/>
<dbReference type="Proteomes" id="UP000199103">
    <property type="component" value="Chromosome I"/>
</dbReference>
<evidence type="ECO:0000256" key="1">
    <source>
        <dbReference type="ARBA" id="ARBA00004651"/>
    </source>
</evidence>
<feature type="transmembrane region" description="Helical" evidence="6">
    <location>
        <begin position="281"/>
        <end position="305"/>
    </location>
</feature>
<keyword evidence="2" id="KW-1003">Cell membrane</keyword>
<keyword evidence="9" id="KW-1185">Reference proteome</keyword>
<dbReference type="InterPro" id="IPR036259">
    <property type="entry name" value="MFS_trans_sf"/>
</dbReference>
<dbReference type="PANTHER" id="PTHR11662">
    <property type="entry name" value="SOLUTE CARRIER FAMILY 17"/>
    <property type="match status" value="1"/>
</dbReference>
<name>A0A1H1YIZ7_9ACTN</name>
<feature type="transmembrane region" description="Helical" evidence="6">
    <location>
        <begin position="385"/>
        <end position="403"/>
    </location>
</feature>
<feature type="transmembrane region" description="Helical" evidence="6">
    <location>
        <begin position="86"/>
        <end position="104"/>
    </location>
</feature>
<feature type="transmembrane region" description="Helical" evidence="6">
    <location>
        <begin position="53"/>
        <end position="74"/>
    </location>
</feature>
<feature type="transmembrane region" description="Helical" evidence="6">
    <location>
        <begin position="317"/>
        <end position="335"/>
    </location>
</feature>
<dbReference type="RefSeq" id="WP_091527756.1">
    <property type="nucleotide sequence ID" value="NZ_LT629772.1"/>
</dbReference>
<feature type="transmembrane region" description="Helical" evidence="6">
    <location>
        <begin position="176"/>
        <end position="194"/>
    </location>
</feature>
<dbReference type="InterPro" id="IPR000849">
    <property type="entry name" value="Sugar_P_transporter"/>
</dbReference>
<dbReference type="PIRSF" id="PIRSF002808">
    <property type="entry name" value="Hexose_phosphate_transp"/>
    <property type="match status" value="1"/>
</dbReference>
<dbReference type="Gene3D" id="1.20.1250.20">
    <property type="entry name" value="MFS general substrate transporter like domains"/>
    <property type="match status" value="2"/>
</dbReference>
<evidence type="ECO:0000256" key="2">
    <source>
        <dbReference type="ARBA" id="ARBA00022475"/>
    </source>
</evidence>
<evidence type="ECO:0000256" key="4">
    <source>
        <dbReference type="ARBA" id="ARBA00022989"/>
    </source>
</evidence>
<reference evidence="8 9" key="1">
    <citation type="submission" date="2016-10" db="EMBL/GenBank/DDBJ databases">
        <authorList>
            <person name="de Groot N.N."/>
        </authorList>
    </citation>
    <scope>NUCLEOTIDE SEQUENCE [LARGE SCALE GENOMIC DNA]</scope>
    <source>
        <strain evidence="8 9">DSM 21800</strain>
    </source>
</reference>
<evidence type="ECO:0000256" key="3">
    <source>
        <dbReference type="ARBA" id="ARBA00022692"/>
    </source>
</evidence>
<organism evidence="8 9">
    <name type="scientific">Microlunatus soli</name>
    <dbReference type="NCBI Taxonomy" id="630515"/>
    <lineage>
        <taxon>Bacteria</taxon>
        <taxon>Bacillati</taxon>
        <taxon>Actinomycetota</taxon>
        <taxon>Actinomycetes</taxon>
        <taxon>Propionibacteriales</taxon>
        <taxon>Propionibacteriaceae</taxon>
        <taxon>Microlunatus</taxon>
    </lineage>
</organism>
<keyword evidence="5 6" id="KW-0472">Membrane</keyword>
<dbReference type="OrthoDB" id="8596007at2"/>
<evidence type="ECO:0000259" key="7">
    <source>
        <dbReference type="PROSITE" id="PS50850"/>
    </source>
</evidence>
<keyword evidence="4 6" id="KW-1133">Transmembrane helix</keyword>
<accession>A0A1H1YIZ7</accession>
<dbReference type="CDD" id="cd17319">
    <property type="entry name" value="MFS_ExuT_GudP_like"/>
    <property type="match status" value="1"/>
</dbReference>
<dbReference type="SUPFAM" id="SSF103473">
    <property type="entry name" value="MFS general substrate transporter"/>
    <property type="match status" value="1"/>
</dbReference>
<feature type="transmembrane region" description="Helical" evidence="6">
    <location>
        <begin position="243"/>
        <end position="261"/>
    </location>
</feature>
<feature type="domain" description="Major facilitator superfamily (MFS) profile" evidence="7">
    <location>
        <begin position="20"/>
        <end position="437"/>
    </location>
</feature>
<dbReference type="InterPro" id="IPR020846">
    <property type="entry name" value="MFS_dom"/>
</dbReference>
<dbReference type="Pfam" id="PF07690">
    <property type="entry name" value="MFS_1"/>
    <property type="match status" value="1"/>
</dbReference>
<evidence type="ECO:0000256" key="5">
    <source>
        <dbReference type="ARBA" id="ARBA00023136"/>
    </source>
</evidence>
<feature type="transmembrane region" description="Helical" evidence="6">
    <location>
        <begin position="409"/>
        <end position="428"/>
    </location>
</feature>
<evidence type="ECO:0000313" key="8">
    <source>
        <dbReference type="EMBL" id="SDT21393.1"/>
    </source>
</evidence>
<dbReference type="PANTHER" id="PTHR11662:SF399">
    <property type="entry name" value="FI19708P1-RELATED"/>
    <property type="match status" value="1"/>
</dbReference>
<sequence length="443" mass="47278">MSRPEISPPVPRRGRVRWILIGLAFAAIAINYIDRANLSVALPYMDKDLGLDPAASGLVLGAFFWTYALCQLPLGWLVDRLGARTMFAAAVAWWSIFTAATVLARGFGSLFGLRLLLGVGEAGAFPAATKMVEEWFPRRERGIASGIYDSGARGGTLLSIPIVTALIAALGWKGSFIVTGSLGLVWVIIWLWAYHSPIKHRWISEAELAYIKAGGARVDPDQQEVDHDRPAVRWRDLFTNRTVWGMAIGFGCQSYVIYFFITWFPSYLVEERHFSLLELGIWGTVPGFVAFLGNFLGGWVSDALVRRGHSVTVARKSCIIAGMLGSAVIGFVGLVPSAVLALVLLSFSFGCVTFATSSIVALPADVAPTSGASMAGSIQGFQNGIANLAGIASPAVIGALYGLTGSFGWGLASAAFVAVAGCVVYLIVVGPIRPMDRKEPAAS</sequence>
<feature type="transmembrane region" description="Helical" evidence="6">
    <location>
        <begin position="341"/>
        <end position="364"/>
    </location>
</feature>
<dbReference type="PROSITE" id="PS50850">
    <property type="entry name" value="MFS"/>
    <property type="match status" value="1"/>
</dbReference>
<dbReference type="GO" id="GO:0005886">
    <property type="term" value="C:plasma membrane"/>
    <property type="evidence" value="ECO:0007669"/>
    <property type="project" value="UniProtKB-SubCell"/>
</dbReference>
<evidence type="ECO:0000256" key="6">
    <source>
        <dbReference type="SAM" id="Phobius"/>
    </source>
</evidence>
<dbReference type="GO" id="GO:0022857">
    <property type="term" value="F:transmembrane transporter activity"/>
    <property type="evidence" value="ECO:0007669"/>
    <property type="project" value="InterPro"/>
</dbReference>